<dbReference type="EMBL" id="DS268491">
    <property type="protein sequence ID" value="EFP11620.1"/>
    <property type="molecule type" value="Genomic_DNA"/>
</dbReference>
<accession>E3MXG0</accession>
<dbReference type="KEGG" id="crq:GCK72_003818"/>
<evidence type="ECO:0000313" key="3">
    <source>
        <dbReference type="Proteomes" id="UP000008281"/>
    </source>
</evidence>
<feature type="compositionally biased region" description="Basic and acidic residues" evidence="1">
    <location>
        <begin position="30"/>
        <end position="41"/>
    </location>
</feature>
<dbReference type="GeneID" id="9802509"/>
<dbReference type="STRING" id="31234.E3MXG0"/>
<dbReference type="HOGENOM" id="CLU_485920_0_0_1"/>
<dbReference type="RefSeq" id="XP_003099194.2">
    <property type="nucleotide sequence ID" value="XM_003099146.2"/>
</dbReference>
<proteinExistence type="predicted"/>
<gene>
    <name evidence="2" type="ORF">CRE_28856</name>
</gene>
<evidence type="ECO:0000313" key="2">
    <source>
        <dbReference type="EMBL" id="EFP11620.1"/>
    </source>
</evidence>
<protein>
    <submittedName>
        <fullName evidence="2">Uncharacterized protein</fullName>
    </submittedName>
</protein>
<dbReference type="eggNOG" id="ENOG502RT5Y">
    <property type="taxonomic scope" value="Eukaryota"/>
</dbReference>
<keyword evidence="3" id="KW-1185">Reference proteome</keyword>
<reference evidence="2" key="1">
    <citation type="submission" date="2007-07" db="EMBL/GenBank/DDBJ databases">
        <title>PCAP assembly of the Caenorhabditis remanei genome.</title>
        <authorList>
            <consortium name="The Caenorhabditis remanei Sequencing Consortium"/>
            <person name="Wilson R.K."/>
        </authorList>
    </citation>
    <scope>NUCLEOTIDE SEQUENCE [LARGE SCALE GENOMIC DNA]</scope>
    <source>
        <strain evidence="2">PB4641</strain>
    </source>
</reference>
<sequence>MAAEWRNFDKWKDFREKQKKTSIGTQEEEEGRKTPTNIEHHALPRVIDLPPEDIQKEKKVYNETYRQAEKSMDTTLDSSSHISPLEAKLNEVLSPLVLLGNKSELETKETQRIQAIRESWKTKGMTDPSEFPRLRVPENYDEDLRIQKAAKRVEKEIKEFKDSKLKDMGGEFGKVVDEQEELEMRDAEEIIQEYGSEDNRFEASELIEYKDYDWCISLRIDREKTSDPAVFNLLIYSYKCGIQRLPLSQQQIDSLGTSLLMKYKRNPNDSIEVLPIYSALPSTGLLSLKYRTNKGIELRTYGIVNFIDFLKDPDHSSHRTMIWTDALGPIYLTSADRSNIRRKLQMTESKIFAPLRMIQMTVKGDFNSAIIASGTMVKWSIASFTPLVEESQKDPNIGRNLWPARIIRFDDLLFDREILPRERHHRENSDFFVNNPNGGTLLRSHAEPDIQVFCGPNLTGILNSAGPTYATKGIHSAFVVPFFIDGKFVFYEALIAGPPRVVMLITEGRYLNYCPKTWPPTIQAQQNAYRKTMVEKPWVRAVQREMSFPEDRQKSMKGFEEFHFDFKI</sequence>
<dbReference type="OrthoDB" id="5800048at2759"/>
<dbReference type="Proteomes" id="UP000008281">
    <property type="component" value="Unassembled WGS sequence"/>
</dbReference>
<dbReference type="OMA" id="CPKTWPP"/>
<dbReference type="InParanoid" id="E3MXG0"/>
<dbReference type="FunCoup" id="E3MXG0">
    <property type="interactions" value="1597"/>
</dbReference>
<dbReference type="CTD" id="9802509"/>
<feature type="region of interest" description="Disordered" evidence="1">
    <location>
        <begin position="16"/>
        <end position="41"/>
    </location>
</feature>
<organism evidence="3">
    <name type="scientific">Caenorhabditis remanei</name>
    <name type="common">Caenorhabditis vulgaris</name>
    <dbReference type="NCBI Taxonomy" id="31234"/>
    <lineage>
        <taxon>Eukaryota</taxon>
        <taxon>Metazoa</taxon>
        <taxon>Ecdysozoa</taxon>
        <taxon>Nematoda</taxon>
        <taxon>Chromadorea</taxon>
        <taxon>Rhabditida</taxon>
        <taxon>Rhabditina</taxon>
        <taxon>Rhabditomorpha</taxon>
        <taxon>Rhabditoidea</taxon>
        <taxon>Rhabditidae</taxon>
        <taxon>Peloderinae</taxon>
        <taxon>Caenorhabditis</taxon>
    </lineage>
</organism>
<dbReference type="AlphaFoldDB" id="E3MXG0"/>
<evidence type="ECO:0000256" key="1">
    <source>
        <dbReference type="SAM" id="MobiDB-lite"/>
    </source>
</evidence>
<name>E3MXG0_CAERE</name>